<keyword evidence="4" id="KW-0677">Repeat</keyword>
<keyword evidence="5" id="KW-0572">Peptidoglycan-anchor</keyword>
<feature type="compositionally biased region" description="Polar residues" evidence="6">
    <location>
        <begin position="194"/>
        <end position="214"/>
    </location>
</feature>
<feature type="region of interest" description="Disordered" evidence="6">
    <location>
        <begin position="84"/>
        <end position="154"/>
    </location>
</feature>
<reference evidence="8 9" key="1">
    <citation type="journal article" date="2019" name="Nat. Med.">
        <title>Preventing dysbiosis of the neonatal mouse intestinal microbiome protects against late-onset sepsis.</title>
        <authorList>
            <person name="Singer J.R."/>
            <person name="Blosser E.G."/>
            <person name="Zindl C.L."/>
            <person name="Silberger D.J."/>
            <person name="Conlan S."/>
            <person name="Laufer V.A."/>
            <person name="DiToro D."/>
            <person name="Deming C."/>
            <person name="Kumar R."/>
            <person name="Morrow C.D."/>
            <person name="Segre J.A."/>
            <person name="Gray M.J."/>
            <person name="Randolph D.A."/>
            <person name="Weaver C.T."/>
        </authorList>
    </citation>
    <scope>NUCLEOTIDE SEQUENCE [LARGE SCALE GENOMIC DNA]</scope>
    <source>
        <strain evidence="8 9">V10</strain>
    </source>
</reference>
<dbReference type="Pfam" id="PF17965">
    <property type="entry name" value="MucBP_2"/>
    <property type="match status" value="9"/>
</dbReference>
<feature type="compositionally biased region" description="Basic and acidic residues" evidence="6">
    <location>
        <begin position="3226"/>
        <end position="3236"/>
    </location>
</feature>
<evidence type="ECO:0000259" key="7">
    <source>
        <dbReference type="PROSITE" id="PS50847"/>
    </source>
</evidence>
<feature type="domain" description="Gram-positive cocci surface proteins LPxTG" evidence="7">
    <location>
        <begin position="3240"/>
        <end position="3278"/>
    </location>
</feature>
<dbReference type="NCBIfam" id="TIGR01167">
    <property type="entry name" value="LPXTG_anchor"/>
    <property type="match status" value="1"/>
</dbReference>
<feature type="compositionally biased region" description="Basic and acidic residues" evidence="6">
    <location>
        <begin position="3185"/>
        <end position="3200"/>
    </location>
</feature>
<dbReference type="InterPro" id="IPR041558">
    <property type="entry name" value="MucBP_2"/>
</dbReference>
<dbReference type="Pfam" id="PF06458">
    <property type="entry name" value="MucBP"/>
    <property type="match status" value="1"/>
</dbReference>
<dbReference type="InterPro" id="IPR019931">
    <property type="entry name" value="LPXTG_anchor"/>
</dbReference>
<evidence type="ECO:0000313" key="8">
    <source>
        <dbReference type="EMBL" id="QIA89412.1"/>
    </source>
</evidence>
<dbReference type="EMBL" id="CP040852">
    <property type="protein sequence ID" value="QIA89412.1"/>
    <property type="molecule type" value="Genomic_DNA"/>
</dbReference>
<feature type="compositionally biased region" description="Polar residues" evidence="6">
    <location>
        <begin position="3237"/>
        <end position="3249"/>
    </location>
</feature>
<evidence type="ECO:0000256" key="5">
    <source>
        <dbReference type="ARBA" id="ARBA00023088"/>
    </source>
</evidence>
<evidence type="ECO:0000256" key="6">
    <source>
        <dbReference type="SAM" id="MobiDB-lite"/>
    </source>
</evidence>
<gene>
    <name evidence="8" type="ORF">FEE40_04050</name>
</gene>
<dbReference type="InterPro" id="IPR022263">
    <property type="entry name" value="KxYKxGKxW"/>
</dbReference>
<dbReference type="Pfam" id="PF19258">
    <property type="entry name" value="KxYKxGKxW_sig"/>
    <property type="match status" value="1"/>
</dbReference>
<feature type="region of interest" description="Disordered" evidence="6">
    <location>
        <begin position="194"/>
        <end position="216"/>
    </location>
</feature>
<evidence type="ECO:0000313" key="9">
    <source>
        <dbReference type="Proteomes" id="UP000463931"/>
    </source>
</evidence>
<organism evidence="8 9">
    <name type="scientific">Ligilactobacillus murinus</name>
    <dbReference type="NCBI Taxonomy" id="1622"/>
    <lineage>
        <taxon>Bacteria</taxon>
        <taxon>Bacillati</taxon>
        <taxon>Bacillota</taxon>
        <taxon>Bacilli</taxon>
        <taxon>Lactobacillales</taxon>
        <taxon>Lactobacillaceae</taxon>
        <taxon>Ligilactobacillus</taxon>
    </lineage>
</organism>
<evidence type="ECO:0000256" key="2">
    <source>
        <dbReference type="ARBA" id="ARBA00022525"/>
    </source>
</evidence>
<dbReference type="InterPro" id="IPR041495">
    <property type="entry name" value="Mub_B2"/>
</dbReference>
<evidence type="ECO:0000256" key="1">
    <source>
        <dbReference type="ARBA" id="ARBA00022512"/>
    </source>
</evidence>
<evidence type="ECO:0000256" key="4">
    <source>
        <dbReference type="ARBA" id="ARBA00022737"/>
    </source>
</evidence>
<keyword evidence="3" id="KW-0732">Signal</keyword>
<dbReference type="Gene3D" id="2.60.40.4300">
    <property type="match status" value="9"/>
</dbReference>
<keyword evidence="1" id="KW-0134">Cell wall</keyword>
<dbReference type="InterPro" id="IPR009459">
    <property type="entry name" value="MucBP_dom"/>
</dbReference>
<dbReference type="Proteomes" id="UP000463931">
    <property type="component" value="Chromosome"/>
</dbReference>
<feature type="compositionally biased region" description="Polar residues" evidence="6">
    <location>
        <begin position="3206"/>
        <end position="3222"/>
    </location>
</feature>
<feature type="compositionally biased region" description="Basic and acidic residues" evidence="6">
    <location>
        <begin position="133"/>
        <end position="147"/>
    </location>
</feature>
<dbReference type="Gene3D" id="3.10.20.470">
    <property type="match status" value="9"/>
</dbReference>
<evidence type="ECO:0000256" key="3">
    <source>
        <dbReference type="ARBA" id="ARBA00022729"/>
    </source>
</evidence>
<dbReference type="PROSITE" id="PS50847">
    <property type="entry name" value="GRAM_POS_ANCHORING"/>
    <property type="match status" value="1"/>
</dbReference>
<keyword evidence="2" id="KW-0964">Secreted</keyword>
<dbReference type="Pfam" id="PF00746">
    <property type="entry name" value="Gram_pos_anchor"/>
    <property type="match status" value="1"/>
</dbReference>
<feature type="region of interest" description="Disordered" evidence="6">
    <location>
        <begin position="3185"/>
        <end position="3249"/>
    </location>
</feature>
<name>A0AAE6WGD9_9LACO</name>
<accession>A0AAE6WGD9</accession>
<feature type="compositionally biased region" description="Polar residues" evidence="6">
    <location>
        <begin position="95"/>
        <end position="112"/>
    </location>
</feature>
<proteinExistence type="predicted"/>
<dbReference type="NCBIfam" id="TIGR03715">
    <property type="entry name" value="KxYKxGKxW"/>
    <property type="match status" value="1"/>
</dbReference>
<sequence>MKKFNFLRQFNIEKMRGLIIVRKTKMRLAKYTSEEKRHYKLYKRKKTWVIAGITMFSSAVLLQVPVLADEVATLTLGESTTAQGTIQTDDKTLPGSPTTDQTAQETLDTDQTSVEKETAATAETNEVTGDSVAKTESESVQTKEDKTTNTQTQAVASTSSFRSVAAVSDESVRAEEKVIHLTSVSQENSGILDQTTAADGSTEYTFTTDNTSPNRGRLSMTVEYTGQNGDTFSMIVKPNATKGGILEAAGNIDATGSPQKTALGDGSYKYTWTITGAANNTNVTVKQTIKPVNFFAEVIQNGAETYPPYLGSVAGDGMTVSGDNYQISFLINDVPAPTSTNVKITLDKRLLPAGAKVETKADAYKENTTTNVTTDTNYLYQVEILDGNVVTNVPTTVRGLAQVKVPVPEHFVLDVAETNKYLMHTSDPYLNGNLQVTQPGGEGTPIILTATKPIVFTTTSAKLSFIGHYTSTQTTGKSEAPSGWVDLGDGQRKYFGTVNIDTGEALDISGLSPEAKGFDQNVLAKDDPSVHENFGLIIHYSNSEQNSNRDVVLVSNYNSVKNSGTSVSDQKIDPVERPILDNGDKSAPVLYAVGLTANGLTEFTPTYHFEFPDEITTTGITLPINNVTNDHADFKSYNPAQTGYTVVVTGSDGSQITQRLQAGENYDPLTGQIDHFGEFRMGKKLASGVKITAYDVTPDVKYYANALQNSINGTNGSSALNDINSGMINILGYLNSKAQVGQTYSSKIQVESENKRLTTAFQVNVSEPKALPLQGYEWPSKGSETYVKKPGDEFSMGFQTMGSVSTPSKGTNLDAGGVLVGKGNGTATDLPGHALTVEYGTVREPIVYLTVPEQTVLTNFAKSDKFYRVTYDKKYQNPVTPEPKVIQKQNINGQTVVILDWTGTGFELKPQMKVLFNLKVVSDAVSGFDVGRTLVDLYAYTEPGKEPALYTEADLKKKGVSTDGLQVYKANVNATNNTSWIQLGGDTSKTELPASLQTQIQFADGTIAKTTMTDTGANTIQFRIVAPEEIKPAPLIQGTKNYSLSDSGSNYPAKDYLEKDGQKQGLQTLQFGMVNNLATALNNVISVMNLPQAGVVDGNNPSAAAQAFTLNISDAGKLALDPTNNHLHDAHTLYYATQAAVLSDDGRTLTFADGTTWTSGQTIPSTLLTADQVTDWSMIKALVLDVPTLSIGNKIIYHLAAYSPTSETNMGKQVTLRQVGGYAGQKALVVGMITDSYGTYATVKFVDQAGAPINGYPDLVGKATLNETTGEYELENSYLLGDVGKALSLPTPPTITGYKFVENQYSSTVFKADGSTVITRVYQVDQARLFENSLQGKLLDQATGDPQAGMTQATPTGTSEIKFTVTDEQLKRPGYTYKITVVDQNGTPLTNKVYDSLTEALEEQGIFDDKIDGQSVTQNFIVTYTADFQKAVIISGNDPSKQIPTSEAEATTAPYFHDGKTDGLMFYDQAGAPLVSDAMFARAGYRYTVIAPDGKTYNNFAAALAAKLRFDNTDNPGNSDSEVQVYRVVYTEDIQKVLVTIIDDQGQLNDDGSYTSTILVNKELLGQGLAGSAPSEETSQKYADMIENYLAQGYVLVSKEDLPNYDQDETTDQVVTVHLKHGTTTQEKTVDLTQTVTYKYKDGVHAEENAAPTYTKEYSFTATETVDRVTNKVIQTKWSEPQMTEVVTSPTIAGYKADKTEVAAMQVSHDTEETALQTVVYYTPNIQKLNYKVIDDQTGTEIVVTTLLVQGGSETDIPESVQTEYATKIADLQKQGYVIVSQDELPLVFDTDDASDQLVVVHVKHGTKEVAGAPKTVTQTVTYVYGNGPKKGQSVADTYTKDYQFTSTDTIDTVTGAILSTAWSPAQTTEMIQSPTIAGYTPDRNEISGQTITHDSEDLSTVVTYTAGDQTVKVHYIDVYDGANKELTDQLQTITGKAGAAYTNTLWDYAQAGYKLDRAQPEATSGNFDEDPDTEQEYYVYLTHELKQVVGRPVTVSQTINYVYRTGPKAGQMVSADSVNSHTFVPTYTVDQVTKENVGEPSWAPETAEFSAVTSPTISGYTSDQPVVEKMTITPSSKDSVVTVYYDANEQRLTYTVIDDGDNGKVLANNELLATGDSESVVGDKVSTDYQALIQSYLDKGYVLVSADALPVNFDNNDAVDQKVVLHLTHGTKEVAGTPKTVTQTVTYVYGNGPKKGQPVTEAQVKEYVFTSTDTIDTVTGAILNTVWSPAQTTEVIQSPTVKGYTPDRNEISGQTITHDSEDLSTMVTYTAGDQTVKVHYIDVYGGANKELTDQLQTITGKAGAAYTNTLWDYAQAGYKLDRAQPEATSGNFDEDPDTEQEYYVYLTHELKQVVGRPVTVSQTINYVYRTGPKAGQMVSADSVNSHTFVPTYTVDQVTKENVGEPSWAPETAEFSAVTSPTVSGYTSDRSVVEKMTITPSSKDNVVTVYYDANEQRLTYTVIDDGDNGKVLANNELLATGDSESVVGDKVSTDYQALIQSYLDKGYVLVSADALPANFDNNDAVDQNVVLHLAHGTKEVVGTPKTVTQTVTYVYGNGPKKGQSAADTYTKGYQFTSVDTIDTVTGAILNTVWSPAQTTEVIQSPTVKGYTPDRNEISGQTITHDSEDLSTVVTYTAGDQTVKVHYIDVYGGANKELIDQLQTITGKAGAAYTNTLWDYAQAGYKLDRAQPEATSGNFDEDPDTEQEYYVYLTHELKQVVGRPVTVSQTINYVYRTGPKAGQMVSADSVNSHTFVPTYTVDQVTRENVGEPSWAPETAEFSAVTSPTVSGYTSDRSVVEKMTITPSSKDNVVTVYYDANEQRLTYTVIDDGDNGKVLANNELLATGDSESVVGDKVSTDYQALIQSYLDKGYVLVSADALPANFDNNDAVDQNVVLHLAHGTKEVVGTPKTVTQTVTYVYGNGPKKGQSAADTYTKGYQFTSVDTIDTVTGAILNTVWSPAQTTEVIQSPTVKGYTPDRNEISGQTITHDSEDLSTVVTYTAGDQTVKVHYIDVYGGANKELTDQLQTLTGKAGAAYTNTLWDYAQAGYKLVSAQPEATSGNFDEDPDTEQEHYVYLTHALKQVVGTPVVVTDTINYVYGNGPKQGQPIYPPNVIEKTFVPTYTIDAVTGETIETTWGGDGKIASSAVPDIPGYTPDKTLIAERVLTPTMADQTQTVQYMLDEVPETKPEVSNDPTKAESLEENNDTGSSIEAQKSVETQAPISEKVSETQTKMESKVQLPQTGDASDTQKASFVGVMLTTLAGLLGFATKKRKKEDE</sequence>
<protein>
    <submittedName>
        <fullName evidence="8">LPXTG cell wall anchor domain-containing protein</fullName>
    </submittedName>
</protein>
<dbReference type="Pfam" id="PF17966">
    <property type="entry name" value="Muc_B2"/>
    <property type="match status" value="9"/>
</dbReference>